<proteinExistence type="predicted"/>
<dbReference type="Gramene" id="ONK62276">
    <property type="protein sequence ID" value="ONK62276"/>
    <property type="gene ID" value="A4U43_C07F2240"/>
</dbReference>
<dbReference type="InterPro" id="IPR012317">
    <property type="entry name" value="Poly(ADP-ribose)pol_cat_dom"/>
</dbReference>
<dbReference type="GO" id="GO:0003950">
    <property type="term" value="F:NAD+ poly-ADP-ribosyltransferase activity"/>
    <property type="evidence" value="ECO:0007669"/>
    <property type="project" value="InterPro"/>
</dbReference>
<dbReference type="InterPro" id="IPR044964">
    <property type="entry name" value="RCD1/SRO1-5"/>
</dbReference>
<keyword evidence="3" id="KW-1185">Reference proteome</keyword>
<dbReference type="AlphaFoldDB" id="A0A5P1E8P4"/>
<dbReference type="PANTHER" id="PTHR32263">
    <property type="entry name" value="INACTIVE POLY [ADP-RIBOSE] POLYMERASE SRO4-RELATED"/>
    <property type="match status" value="1"/>
</dbReference>
<feature type="domain" description="PARP catalytic" evidence="1">
    <location>
        <begin position="1"/>
        <end position="116"/>
    </location>
</feature>
<dbReference type="EMBL" id="CM007387">
    <property type="protein sequence ID" value="ONK62276.1"/>
    <property type="molecule type" value="Genomic_DNA"/>
</dbReference>
<evidence type="ECO:0000259" key="1">
    <source>
        <dbReference type="PROSITE" id="PS51059"/>
    </source>
</evidence>
<evidence type="ECO:0000313" key="2">
    <source>
        <dbReference type="EMBL" id="ONK62276.1"/>
    </source>
</evidence>
<evidence type="ECO:0000313" key="3">
    <source>
        <dbReference type="Proteomes" id="UP000243459"/>
    </source>
</evidence>
<dbReference type="Proteomes" id="UP000243459">
    <property type="component" value="Chromosome 7"/>
</dbReference>
<dbReference type="Gene3D" id="3.90.228.10">
    <property type="match status" value="1"/>
</dbReference>
<protein>
    <recommendedName>
        <fullName evidence="1">PARP catalytic domain-containing protein</fullName>
    </recommendedName>
</protein>
<accession>A0A5P1E8P4</accession>
<dbReference type="SUPFAM" id="SSF56399">
    <property type="entry name" value="ADP-ribosylation"/>
    <property type="match status" value="1"/>
</dbReference>
<name>A0A5P1E8P4_ASPOF</name>
<dbReference type="PROSITE" id="PS51059">
    <property type="entry name" value="PARP_CATALYTIC"/>
    <property type="match status" value="1"/>
</dbReference>
<gene>
    <name evidence="2" type="ORF">A4U43_C07F2240</name>
</gene>
<organism evidence="2 3">
    <name type="scientific">Asparagus officinalis</name>
    <name type="common">Garden asparagus</name>
    <dbReference type="NCBI Taxonomy" id="4686"/>
    <lineage>
        <taxon>Eukaryota</taxon>
        <taxon>Viridiplantae</taxon>
        <taxon>Streptophyta</taxon>
        <taxon>Embryophyta</taxon>
        <taxon>Tracheophyta</taxon>
        <taxon>Spermatophyta</taxon>
        <taxon>Magnoliopsida</taxon>
        <taxon>Liliopsida</taxon>
        <taxon>Asparagales</taxon>
        <taxon>Asparagaceae</taxon>
        <taxon>Asparagoideae</taxon>
        <taxon>Asparagus</taxon>
    </lineage>
</organism>
<reference evidence="3" key="1">
    <citation type="journal article" date="2017" name="Nat. Commun.">
        <title>The asparagus genome sheds light on the origin and evolution of a young Y chromosome.</title>
        <authorList>
            <person name="Harkess A."/>
            <person name="Zhou J."/>
            <person name="Xu C."/>
            <person name="Bowers J.E."/>
            <person name="Van der Hulst R."/>
            <person name="Ayyampalayam S."/>
            <person name="Mercati F."/>
            <person name="Riccardi P."/>
            <person name="McKain M.R."/>
            <person name="Kakrana A."/>
            <person name="Tang H."/>
            <person name="Ray J."/>
            <person name="Groenendijk J."/>
            <person name="Arikit S."/>
            <person name="Mathioni S.M."/>
            <person name="Nakano M."/>
            <person name="Shan H."/>
            <person name="Telgmann-Rauber A."/>
            <person name="Kanno A."/>
            <person name="Yue Z."/>
            <person name="Chen H."/>
            <person name="Li W."/>
            <person name="Chen Y."/>
            <person name="Xu X."/>
            <person name="Zhang Y."/>
            <person name="Luo S."/>
            <person name="Chen H."/>
            <person name="Gao J."/>
            <person name="Mao Z."/>
            <person name="Pires J.C."/>
            <person name="Luo M."/>
            <person name="Kudrna D."/>
            <person name="Wing R.A."/>
            <person name="Meyers B.C."/>
            <person name="Yi K."/>
            <person name="Kong H."/>
            <person name="Lavrijsen P."/>
            <person name="Sunseri F."/>
            <person name="Falavigna A."/>
            <person name="Ye Y."/>
            <person name="Leebens-Mack J.H."/>
            <person name="Chen G."/>
        </authorList>
    </citation>
    <scope>NUCLEOTIDE SEQUENCE [LARGE SCALE GENOMIC DNA]</scope>
    <source>
        <strain evidence="3">cv. DH0086</strain>
    </source>
</reference>
<sequence>MAFVCVDCLRMLDPMALICIFVRIFLLAKDGLNHMVICRVILGSTETILPGSRQLGSSSGDFDSGVDNQQAPSKYIVWYPDVKTHVLPLYTVTVKMDLNSRGLQRKLYATRPGSEWIIKI</sequence>
<dbReference type="PANTHER" id="PTHR32263:SF12">
    <property type="entry name" value="INACTIVE POLY [ADP-RIBOSE] POLYMERASE SRO4-RELATED"/>
    <property type="match status" value="1"/>
</dbReference>